<keyword evidence="2" id="KW-1185">Reference proteome</keyword>
<dbReference type="Proteomes" id="UP000006729">
    <property type="component" value="Chromosome 1"/>
</dbReference>
<organism evidence="1 2">
    <name type="scientific">Populus trichocarpa</name>
    <name type="common">Western balsam poplar</name>
    <name type="synonym">Populus balsamifera subsp. trichocarpa</name>
    <dbReference type="NCBI Taxonomy" id="3694"/>
    <lineage>
        <taxon>Eukaryota</taxon>
        <taxon>Viridiplantae</taxon>
        <taxon>Streptophyta</taxon>
        <taxon>Embryophyta</taxon>
        <taxon>Tracheophyta</taxon>
        <taxon>Spermatophyta</taxon>
        <taxon>Magnoliopsida</taxon>
        <taxon>eudicotyledons</taxon>
        <taxon>Gunneridae</taxon>
        <taxon>Pentapetalae</taxon>
        <taxon>rosids</taxon>
        <taxon>fabids</taxon>
        <taxon>Malpighiales</taxon>
        <taxon>Salicaceae</taxon>
        <taxon>Saliceae</taxon>
        <taxon>Populus</taxon>
    </lineage>
</organism>
<accession>A0ACC0TKU3</accession>
<proteinExistence type="predicted"/>
<name>A0ACC0TKU3_POPTR</name>
<reference evidence="1 2" key="1">
    <citation type="journal article" date="2006" name="Science">
        <title>The genome of black cottonwood, Populus trichocarpa (Torr. &amp; Gray).</title>
        <authorList>
            <person name="Tuskan G.A."/>
            <person name="Difazio S."/>
            <person name="Jansson S."/>
            <person name="Bohlmann J."/>
            <person name="Grigoriev I."/>
            <person name="Hellsten U."/>
            <person name="Putnam N."/>
            <person name="Ralph S."/>
            <person name="Rombauts S."/>
            <person name="Salamov A."/>
            <person name="Schein J."/>
            <person name="Sterck L."/>
            <person name="Aerts A."/>
            <person name="Bhalerao R.R."/>
            <person name="Bhalerao R.P."/>
            <person name="Blaudez D."/>
            <person name="Boerjan W."/>
            <person name="Brun A."/>
            <person name="Brunner A."/>
            <person name="Busov V."/>
            <person name="Campbell M."/>
            <person name="Carlson J."/>
            <person name="Chalot M."/>
            <person name="Chapman J."/>
            <person name="Chen G.L."/>
            <person name="Cooper D."/>
            <person name="Coutinho P.M."/>
            <person name="Couturier J."/>
            <person name="Covert S."/>
            <person name="Cronk Q."/>
            <person name="Cunningham R."/>
            <person name="Davis J."/>
            <person name="Degroeve S."/>
            <person name="Dejardin A."/>
            <person name="Depamphilis C."/>
            <person name="Detter J."/>
            <person name="Dirks B."/>
            <person name="Dubchak I."/>
            <person name="Duplessis S."/>
            <person name="Ehlting J."/>
            <person name="Ellis B."/>
            <person name="Gendler K."/>
            <person name="Goodstein D."/>
            <person name="Gribskov M."/>
            <person name="Grimwood J."/>
            <person name="Groover A."/>
            <person name="Gunter L."/>
            <person name="Hamberger B."/>
            <person name="Heinze B."/>
            <person name="Helariutta Y."/>
            <person name="Henrissat B."/>
            <person name="Holligan D."/>
            <person name="Holt R."/>
            <person name="Huang W."/>
            <person name="Islam-Faridi N."/>
            <person name="Jones S."/>
            <person name="Jones-Rhoades M."/>
            <person name="Jorgensen R."/>
            <person name="Joshi C."/>
            <person name="Kangasjarvi J."/>
            <person name="Karlsson J."/>
            <person name="Kelleher C."/>
            <person name="Kirkpatrick R."/>
            <person name="Kirst M."/>
            <person name="Kohler A."/>
            <person name="Kalluri U."/>
            <person name="Larimer F."/>
            <person name="Leebens-Mack J."/>
            <person name="Leple J.C."/>
            <person name="Locascio P."/>
            <person name="Lou Y."/>
            <person name="Lucas S."/>
            <person name="Martin F."/>
            <person name="Montanini B."/>
            <person name="Napoli C."/>
            <person name="Nelson D.R."/>
            <person name="Nelson C."/>
            <person name="Nieminen K."/>
            <person name="Nilsson O."/>
            <person name="Pereda V."/>
            <person name="Peter G."/>
            <person name="Philippe R."/>
            <person name="Pilate G."/>
            <person name="Poliakov A."/>
            <person name="Razumovskaya J."/>
            <person name="Richardson P."/>
            <person name="Rinaldi C."/>
            <person name="Ritland K."/>
            <person name="Rouze P."/>
            <person name="Ryaboy D."/>
            <person name="Schmutz J."/>
            <person name="Schrader J."/>
            <person name="Segerman B."/>
            <person name="Shin H."/>
            <person name="Siddiqui A."/>
            <person name="Sterky F."/>
            <person name="Terry A."/>
            <person name="Tsai C.J."/>
            <person name="Uberbacher E."/>
            <person name="Unneberg P."/>
            <person name="Vahala J."/>
            <person name="Wall K."/>
            <person name="Wessler S."/>
            <person name="Yang G."/>
            <person name="Yin T."/>
            <person name="Douglas C."/>
            <person name="Marra M."/>
            <person name="Sandberg G."/>
            <person name="Van de Peer Y."/>
            <person name="Rokhsar D."/>
        </authorList>
    </citation>
    <scope>NUCLEOTIDE SEQUENCE [LARGE SCALE GENOMIC DNA]</scope>
    <source>
        <strain evidence="2">cv. Nisqually</strain>
    </source>
</reference>
<sequence length="90" mass="10254">MSCGHHFSLWPNNHGIWVDEFESSGLVDCLDKTWPMTYLYIDDHKTKYLDHPADRSSFDVIVSGTGPVGPYLAEQVSRYGVKIVWTKHGL</sequence>
<evidence type="ECO:0000313" key="1">
    <source>
        <dbReference type="EMBL" id="KAI9402093.1"/>
    </source>
</evidence>
<dbReference type="EMBL" id="CM009290">
    <property type="protein sequence ID" value="KAI9402093.1"/>
    <property type="molecule type" value="Genomic_DNA"/>
</dbReference>
<protein>
    <submittedName>
        <fullName evidence="1">Uncharacterized protein</fullName>
    </submittedName>
</protein>
<comment type="caution">
    <text evidence="1">The sequence shown here is derived from an EMBL/GenBank/DDBJ whole genome shotgun (WGS) entry which is preliminary data.</text>
</comment>
<gene>
    <name evidence="1" type="ORF">POPTR_001G219250v4</name>
</gene>
<evidence type="ECO:0000313" key="2">
    <source>
        <dbReference type="Proteomes" id="UP000006729"/>
    </source>
</evidence>